<keyword evidence="6" id="KW-0677">Repeat</keyword>
<dbReference type="NCBIfam" id="TIGR00003">
    <property type="entry name" value="copper ion binding protein"/>
    <property type="match status" value="2"/>
</dbReference>
<accession>A0AAE6M7T5</accession>
<keyword evidence="10" id="KW-0460">Magnesium</keyword>
<evidence type="ECO:0000256" key="6">
    <source>
        <dbReference type="ARBA" id="ARBA00022737"/>
    </source>
</evidence>
<dbReference type="InterPro" id="IPR001757">
    <property type="entry name" value="P_typ_ATPase"/>
</dbReference>
<evidence type="ECO:0000256" key="11">
    <source>
        <dbReference type="ARBA" id="ARBA00022967"/>
    </source>
</evidence>
<dbReference type="Gene3D" id="2.70.150.10">
    <property type="entry name" value="Calcium-transporting ATPase, cytoplasmic transduction domain A"/>
    <property type="match status" value="1"/>
</dbReference>
<dbReference type="AlphaFoldDB" id="A0AAE6M7T5"/>
<dbReference type="NCBIfam" id="TIGR01525">
    <property type="entry name" value="ATPase-IB_hvy"/>
    <property type="match status" value="1"/>
</dbReference>
<evidence type="ECO:0000256" key="16">
    <source>
        <dbReference type="ARBA" id="ARBA00038904"/>
    </source>
</evidence>
<keyword evidence="13" id="KW-0186">Copper</keyword>
<evidence type="ECO:0000256" key="2">
    <source>
        <dbReference type="ARBA" id="ARBA00006024"/>
    </source>
</evidence>
<evidence type="ECO:0000256" key="12">
    <source>
        <dbReference type="ARBA" id="ARBA00022989"/>
    </source>
</evidence>
<evidence type="ECO:0000256" key="4">
    <source>
        <dbReference type="ARBA" id="ARBA00022692"/>
    </source>
</evidence>
<feature type="transmembrane region" description="Helical" evidence="18">
    <location>
        <begin position="169"/>
        <end position="188"/>
    </location>
</feature>
<evidence type="ECO:0000256" key="5">
    <source>
        <dbReference type="ARBA" id="ARBA00022723"/>
    </source>
</evidence>
<dbReference type="InterPro" id="IPR006122">
    <property type="entry name" value="HMA_Cu_ion-bd"/>
</dbReference>
<dbReference type="GO" id="GO:0012505">
    <property type="term" value="C:endomembrane system"/>
    <property type="evidence" value="ECO:0007669"/>
    <property type="project" value="UniProtKB-SubCell"/>
</dbReference>
<dbReference type="InterPro" id="IPR018303">
    <property type="entry name" value="ATPase_P-typ_P_site"/>
</dbReference>
<dbReference type="InterPro" id="IPR044492">
    <property type="entry name" value="P_typ_ATPase_HD_dom"/>
</dbReference>
<feature type="transmembrane region" description="Helical" evidence="18">
    <location>
        <begin position="208"/>
        <end position="225"/>
    </location>
</feature>
<dbReference type="PANTHER" id="PTHR43520">
    <property type="entry name" value="ATP7, ISOFORM B"/>
    <property type="match status" value="1"/>
</dbReference>
<feature type="transmembrane region" description="Helical" evidence="18">
    <location>
        <begin position="362"/>
        <end position="381"/>
    </location>
</feature>
<keyword evidence="11" id="KW-1278">Translocase</keyword>
<dbReference type="PRINTS" id="PR00943">
    <property type="entry name" value="CUATPASE"/>
</dbReference>
<comment type="subcellular location">
    <subcellularLocation>
        <location evidence="18">Cell membrane</location>
    </subcellularLocation>
    <subcellularLocation>
        <location evidence="1">Endomembrane system</location>
        <topology evidence="1">Multi-pass membrane protein</topology>
    </subcellularLocation>
</comment>
<evidence type="ECO:0000256" key="7">
    <source>
        <dbReference type="ARBA" id="ARBA00022741"/>
    </source>
</evidence>
<dbReference type="PANTHER" id="PTHR43520:SF8">
    <property type="entry name" value="P-TYPE CU(+) TRANSPORTER"/>
    <property type="match status" value="1"/>
</dbReference>
<dbReference type="GO" id="GO:0005507">
    <property type="term" value="F:copper ion binding"/>
    <property type="evidence" value="ECO:0007669"/>
    <property type="project" value="InterPro"/>
</dbReference>
<evidence type="ECO:0000259" key="19">
    <source>
        <dbReference type="PROSITE" id="PS50846"/>
    </source>
</evidence>
<dbReference type="InterPro" id="IPR036163">
    <property type="entry name" value="HMA_dom_sf"/>
</dbReference>
<feature type="domain" description="HMA" evidence="19">
    <location>
        <begin position="795"/>
        <end position="859"/>
    </location>
</feature>
<sequence length="859" mass="91624">MMIQEKFLVGGMTCSACSAHVQKAVEEQAGVQSVSVNLLTNSMKVEFDQNAVSEKEIIAAVEQAGYSASVSHKEKNQPEKTAVDIVQKEIQEMQHRFIASLCFLLPLMYVSMGSMIGLPTPAFLKGAENALINVFTQFLFTIPIIVINRQFFVSGFKALVRKAPTMDSLIAIGSAAALVYGVFALYRIAYGLGHNDPELVHRYMMDVYFESAAMILTLITLGKMLETKAKGKTSAAITKLIQLSPKTATVIREETEHEIPVEEIVKGDIILIKPGSTIPVDGIIIEGDTSIDESAITGESIPVEKTVGDTVISASANISGTIRFRAERVGNDTALAQIIALVEEASSSKAQVSQLADKISNYFVPAVIGISVLSFIVWMAAGAGFEFALARSISVLVISCPCALGLATPTAIMAGVGRGARLGILIKSAEAFEAAQKTEVVVLDKTGTITQGNPQLTEILCMQDSYSKKDVLQLAYSLELLSEHPLATAIIKAAEAENLQAFRITNFLAEHGKGISGVIDAPSLPFHEKKVFAGNLKLLADRQIAHDSFQTEIEAIGMKGGTPLYIALDKTLIGVLAVSDPIKADSAEAIAELRQMGIRTVMLTGDNAQTAQAIKKTSGVDSYVAELLPQDKKTAIDEIKAGGKITAMVGDGINDAPAITAADIGIAIGSGTEIAIESADIVLIQESLFGAVNAIKLSKAVLRNIKENLFWALFYNTLGIPLAAGALYPIFGLTLSPMFAAAAMSFSSVSVVANAIRLNAFKPKRLSAHVNNTMFDKPADNTQKPEHKSMEEKMESTTIKIEGMSCGHCSARVEKALNALEGVTATVNLEKKEATVQYPESIGIDSLKKAITDAGYEAL</sequence>
<feature type="transmembrane region" description="Helical" evidence="18">
    <location>
        <begin position="737"/>
        <end position="756"/>
    </location>
</feature>
<dbReference type="InterPro" id="IPR036412">
    <property type="entry name" value="HAD-like_sf"/>
</dbReference>
<dbReference type="SFLD" id="SFLDF00027">
    <property type="entry name" value="p-type_atpase"/>
    <property type="match status" value="1"/>
</dbReference>
<keyword evidence="15 18" id="KW-0472">Membrane</keyword>
<evidence type="ECO:0000256" key="17">
    <source>
        <dbReference type="ARBA" id="ARBA00047424"/>
    </source>
</evidence>
<dbReference type="InterPro" id="IPR023299">
    <property type="entry name" value="ATPase_P-typ_cyto_dom_N"/>
</dbReference>
<dbReference type="GO" id="GO:0016887">
    <property type="term" value="F:ATP hydrolysis activity"/>
    <property type="evidence" value="ECO:0007669"/>
    <property type="project" value="InterPro"/>
</dbReference>
<dbReference type="InterPro" id="IPR059000">
    <property type="entry name" value="ATPase_P-type_domA"/>
</dbReference>
<evidence type="ECO:0000313" key="21">
    <source>
        <dbReference type="Proteomes" id="UP000323594"/>
    </source>
</evidence>
<keyword evidence="8" id="KW-0187">Copper transport</keyword>
<feature type="transmembrane region" description="Helical" evidence="18">
    <location>
        <begin position="97"/>
        <end position="118"/>
    </location>
</feature>
<dbReference type="FunFam" id="2.70.150.10:FF:000002">
    <property type="entry name" value="Copper-transporting ATPase 1, putative"/>
    <property type="match status" value="1"/>
</dbReference>
<dbReference type="NCBIfam" id="TIGR01494">
    <property type="entry name" value="ATPase_P-type"/>
    <property type="match status" value="1"/>
</dbReference>
<dbReference type="InterPro" id="IPR023298">
    <property type="entry name" value="ATPase_P-typ_TM_dom_sf"/>
</dbReference>
<dbReference type="SFLD" id="SFLDG00002">
    <property type="entry name" value="C1.7:_P-type_atpase_like"/>
    <property type="match status" value="1"/>
</dbReference>
<keyword evidence="12 18" id="KW-1133">Transmembrane helix</keyword>
<evidence type="ECO:0000256" key="1">
    <source>
        <dbReference type="ARBA" id="ARBA00004127"/>
    </source>
</evidence>
<keyword evidence="7 18" id="KW-0547">Nucleotide-binding</keyword>
<dbReference type="EMBL" id="CP042817">
    <property type="protein sequence ID" value="QEJ97724.1"/>
    <property type="molecule type" value="Genomic_DNA"/>
</dbReference>
<dbReference type="Pfam" id="PF00702">
    <property type="entry name" value="Hydrolase"/>
    <property type="match status" value="1"/>
</dbReference>
<evidence type="ECO:0000256" key="15">
    <source>
        <dbReference type="ARBA" id="ARBA00023136"/>
    </source>
</evidence>
<dbReference type="SUPFAM" id="SSF81653">
    <property type="entry name" value="Calcium ATPase, transduction domain A"/>
    <property type="match status" value="1"/>
</dbReference>
<dbReference type="Gene3D" id="3.40.1110.10">
    <property type="entry name" value="Calcium-transporting ATPase, cytoplasmic domain N"/>
    <property type="match status" value="1"/>
</dbReference>
<keyword evidence="18" id="KW-1003">Cell membrane</keyword>
<evidence type="ECO:0000256" key="14">
    <source>
        <dbReference type="ARBA" id="ARBA00023065"/>
    </source>
</evidence>
<comment type="similarity">
    <text evidence="2 18">Belongs to the cation transport ATPase (P-type) (TC 3.A.3) family. Type IB subfamily.</text>
</comment>
<feature type="transmembrane region" description="Helical" evidence="18">
    <location>
        <begin position="130"/>
        <end position="148"/>
    </location>
</feature>
<dbReference type="Pfam" id="PF00403">
    <property type="entry name" value="HMA"/>
    <property type="match status" value="2"/>
</dbReference>
<dbReference type="RefSeq" id="WP_082048175.1">
    <property type="nucleotide sequence ID" value="NZ_CDNC01000003.1"/>
</dbReference>
<dbReference type="PRINTS" id="PR00119">
    <property type="entry name" value="CATATPASE"/>
</dbReference>
<keyword evidence="3" id="KW-0813">Transport</keyword>
<dbReference type="Proteomes" id="UP000323594">
    <property type="component" value="Chromosome"/>
</dbReference>
<dbReference type="FunFam" id="3.30.70.100:FF:000005">
    <property type="entry name" value="Copper-exporting P-type ATPase A"/>
    <property type="match status" value="2"/>
</dbReference>
<dbReference type="PROSITE" id="PS01047">
    <property type="entry name" value="HMA_1"/>
    <property type="match status" value="2"/>
</dbReference>
<evidence type="ECO:0000313" key="20">
    <source>
        <dbReference type="EMBL" id="QEJ97724.1"/>
    </source>
</evidence>
<dbReference type="PROSITE" id="PS00154">
    <property type="entry name" value="ATPASE_E1_E2"/>
    <property type="match status" value="1"/>
</dbReference>
<dbReference type="GO" id="GO:0055070">
    <property type="term" value="P:copper ion homeostasis"/>
    <property type="evidence" value="ECO:0007669"/>
    <property type="project" value="TreeGrafter"/>
</dbReference>
<dbReference type="InterPro" id="IPR006121">
    <property type="entry name" value="HMA_dom"/>
</dbReference>
<dbReference type="SUPFAM" id="SSF55008">
    <property type="entry name" value="HMA, heavy metal-associated domain"/>
    <property type="match status" value="2"/>
</dbReference>
<dbReference type="GeneID" id="57752835"/>
<dbReference type="PROSITE" id="PS50846">
    <property type="entry name" value="HMA_2"/>
    <property type="match status" value="2"/>
</dbReference>
<dbReference type="CDD" id="cd02094">
    <property type="entry name" value="P-type_ATPase_Cu-like"/>
    <property type="match status" value="1"/>
</dbReference>
<dbReference type="GO" id="GO:0005886">
    <property type="term" value="C:plasma membrane"/>
    <property type="evidence" value="ECO:0007669"/>
    <property type="project" value="UniProtKB-SubCell"/>
</dbReference>
<dbReference type="SUPFAM" id="SSF56784">
    <property type="entry name" value="HAD-like"/>
    <property type="match status" value="1"/>
</dbReference>
<evidence type="ECO:0000256" key="10">
    <source>
        <dbReference type="ARBA" id="ARBA00022842"/>
    </source>
</evidence>
<dbReference type="EC" id="7.2.2.9" evidence="16"/>
<evidence type="ECO:0000256" key="13">
    <source>
        <dbReference type="ARBA" id="ARBA00023008"/>
    </source>
</evidence>
<name>A0AAE6M7T5_TREPH</name>
<dbReference type="Gene3D" id="3.40.50.1000">
    <property type="entry name" value="HAD superfamily/HAD-like"/>
    <property type="match status" value="1"/>
</dbReference>
<dbReference type="GO" id="GO:0005524">
    <property type="term" value="F:ATP binding"/>
    <property type="evidence" value="ECO:0007669"/>
    <property type="project" value="UniProtKB-UniRule"/>
</dbReference>
<feature type="transmembrane region" description="Helical" evidence="18">
    <location>
        <begin position="709"/>
        <end position="731"/>
    </location>
</feature>
<comment type="catalytic activity">
    <reaction evidence="17">
        <text>Cu(2+)(in) + ATP + H2O = Cu(2+)(out) + ADP + phosphate + H(+)</text>
        <dbReference type="Rhea" id="RHEA:10376"/>
        <dbReference type="ChEBI" id="CHEBI:15377"/>
        <dbReference type="ChEBI" id="CHEBI:15378"/>
        <dbReference type="ChEBI" id="CHEBI:29036"/>
        <dbReference type="ChEBI" id="CHEBI:30616"/>
        <dbReference type="ChEBI" id="CHEBI:43474"/>
        <dbReference type="ChEBI" id="CHEBI:456216"/>
        <dbReference type="EC" id="7.2.2.9"/>
    </reaction>
</comment>
<feature type="transmembrane region" description="Helical" evidence="18">
    <location>
        <begin position="393"/>
        <end position="417"/>
    </location>
</feature>
<dbReference type="SFLD" id="SFLDS00003">
    <property type="entry name" value="Haloacid_Dehalogenase"/>
    <property type="match status" value="1"/>
</dbReference>
<evidence type="ECO:0000256" key="3">
    <source>
        <dbReference type="ARBA" id="ARBA00022448"/>
    </source>
</evidence>
<organism evidence="20 21">
    <name type="scientific">Treponema phagedenis</name>
    <dbReference type="NCBI Taxonomy" id="162"/>
    <lineage>
        <taxon>Bacteria</taxon>
        <taxon>Pseudomonadati</taxon>
        <taxon>Spirochaetota</taxon>
        <taxon>Spirochaetia</taxon>
        <taxon>Spirochaetales</taxon>
        <taxon>Treponemataceae</taxon>
        <taxon>Treponema</taxon>
    </lineage>
</organism>
<protein>
    <recommendedName>
        <fullName evidence="16">P-type Cu(2+) transporter</fullName>
        <ecNumber evidence="16">7.2.2.9</ecNumber>
    </recommendedName>
</protein>
<dbReference type="Pfam" id="PF00122">
    <property type="entry name" value="E1-E2_ATPase"/>
    <property type="match status" value="1"/>
</dbReference>
<feature type="domain" description="HMA" evidence="19">
    <location>
        <begin position="3"/>
        <end position="69"/>
    </location>
</feature>
<keyword evidence="5 18" id="KW-0479">Metal-binding</keyword>
<dbReference type="InterPro" id="IPR017969">
    <property type="entry name" value="Heavy-metal-associated_CS"/>
</dbReference>
<dbReference type="SUPFAM" id="SSF81665">
    <property type="entry name" value="Calcium ATPase, transmembrane domain M"/>
    <property type="match status" value="1"/>
</dbReference>
<dbReference type="Gene3D" id="3.30.70.100">
    <property type="match status" value="2"/>
</dbReference>
<keyword evidence="14" id="KW-0406">Ion transport</keyword>
<dbReference type="CDD" id="cd00371">
    <property type="entry name" value="HMA"/>
    <property type="match status" value="2"/>
</dbReference>
<dbReference type="InterPro" id="IPR023214">
    <property type="entry name" value="HAD_sf"/>
</dbReference>
<dbReference type="InterPro" id="IPR008250">
    <property type="entry name" value="ATPase_P-typ_transduc_dom_A_sf"/>
</dbReference>
<reference evidence="20 21" key="1">
    <citation type="submission" date="2019-08" db="EMBL/GenBank/DDBJ databases">
        <authorList>
            <person name="Kuhnert P."/>
        </authorList>
    </citation>
    <scope>NUCLEOTIDE SEQUENCE [LARGE SCALE GENOMIC DNA]</scope>
    <source>
        <strain evidence="20 21">B36.5</strain>
    </source>
</reference>
<dbReference type="GO" id="GO:0043682">
    <property type="term" value="F:P-type divalent copper transporter activity"/>
    <property type="evidence" value="ECO:0007669"/>
    <property type="project" value="UniProtKB-EC"/>
</dbReference>
<dbReference type="InterPro" id="IPR027256">
    <property type="entry name" value="P-typ_ATPase_IB"/>
</dbReference>
<keyword evidence="4 18" id="KW-0812">Transmembrane</keyword>
<evidence type="ECO:0000256" key="9">
    <source>
        <dbReference type="ARBA" id="ARBA00022840"/>
    </source>
</evidence>
<evidence type="ECO:0000256" key="18">
    <source>
        <dbReference type="RuleBase" id="RU362081"/>
    </source>
</evidence>
<evidence type="ECO:0000256" key="8">
    <source>
        <dbReference type="ARBA" id="ARBA00022796"/>
    </source>
</evidence>
<keyword evidence="9 18" id="KW-0067">ATP-binding</keyword>
<proteinExistence type="inferred from homology"/>
<gene>
    <name evidence="20" type="ORF">FUT82_06755</name>
</gene>